<proteinExistence type="predicted"/>
<organism evidence="2 3">
    <name type="scientific">Forsythia ovata</name>
    <dbReference type="NCBI Taxonomy" id="205694"/>
    <lineage>
        <taxon>Eukaryota</taxon>
        <taxon>Viridiplantae</taxon>
        <taxon>Streptophyta</taxon>
        <taxon>Embryophyta</taxon>
        <taxon>Tracheophyta</taxon>
        <taxon>Spermatophyta</taxon>
        <taxon>Magnoliopsida</taxon>
        <taxon>eudicotyledons</taxon>
        <taxon>Gunneridae</taxon>
        <taxon>Pentapetalae</taxon>
        <taxon>asterids</taxon>
        <taxon>lamiids</taxon>
        <taxon>Lamiales</taxon>
        <taxon>Oleaceae</taxon>
        <taxon>Forsythieae</taxon>
        <taxon>Forsythia</taxon>
    </lineage>
</organism>
<name>A0ABD1T785_9LAMI</name>
<evidence type="ECO:0000256" key="1">
    <source>
        <dbReference type="SAM" id="MobiDB-lite"/>
    </source>
</evidence>
<keyword evidence="3" id="KW-1185">Reference proteome</keyword>
<dbReference type="Proteomes" id="UP001604277">
    <property type="component" value="Unassembled WGS sequence"/>
</dbReference>
<dbReference type="EMBL" id="JBFOLJ010000009">
    <property type="protein sequence ID" value="KAL2508589.1"/>
    <property type="molecule type" value="Genomic_DNA"/>
</dbReference>
<reference evidence="3" key="1">
    <citation type="submission" date="2024-07" db="EMBL/GenBank/DDBJ databases">
        <title>Two chromosome-level genome assemblies of Korean endemic species Abeliophyllum distichum and Forsythia ovata (Oleaceae).</title>
        <authorList>
            <person name="Jang H."/>
        </authorList>
    </citation>
    <scope>NUCLEOTIDE SEQUENCE [LARGE SCALE GENOMIC DNA]</scope>
</reference>
<feature type="region of interest" description="Disordered" evidence="1">
    <location>
        <begin position="145"/>
        <end position="166"/>
    </location>
</feature>
<feature type="region of interest" description="Disordered" evidence="1">
    <location>
        <begin position="39"/>
        <end position="65"/>
    </location>
</feature>
<comment type="caution">
    <text evidence="2">The sequence shown here is derived from an EMBL/GenBank/DDBJ whole genome shotgun (WGS) entry which is preliminary data.</text>
</comment>
<dbReference type="AlphaFoldDB" id="A0ABD1T785"/>
<gene>
    <name evidence="2" type="ORF">Fot_32236</name>
</gene>
<evidence type="ECO:0000313" key="3">
    <source>
        <dbReference type="Proteomes" id="UP001604277"/>
    </source>
</evidence>
<accession>A0ABD1T785</accession>
<sequence length="166" mass="18028">MRIFTVKMYRWQSLGLVFPTLGVFKILVLEGKMVIPTRFQQNHPPTPVEETNGNESSPLGSRCSGSPVNRTISSVSNSCLFDRIATWPEERLLLLVRTAVLVLVWTSPMGLSKTGQPGGIVIVTAGLRGEIRTFQNFGLPASGMLESNSSGEDLEASDTANSNSDD</sequence>
<evidence type="ECO:0000313" key="2">
    <source>
        <dbReference type="EMBL" id="KAL2508589.1"/>
    </source>
</evidence>
<protein>
    <submittedName>
        <fullName evidence="2">WD repeat-containing protein 44-like</fullName>
    </submittedName>
</protein>